<dbReference type="PANTHER" id="PTHR10204">
    <property type="entry name" value="NAD P H OXIDOREDUCTASE-RELATED"/>
    <property type="match status" value="1"/>
</dbReference>
<dbReference type="PANTHER" id="PTHR10204:SF34">
    <property type="entry name" value="NAD(P)H DEHYDROGENASE [QUINONE] 1 ISOFORM 1"/>
    <property type="match status" value="1"/>
</dbReference>
<evidence type="ECO:0000313" key="4">
    <source>
        <dbReference type="EMBL" id="SEN36620.1"/>
    </source>
</evidence>
<name>A0A1H8FYL1_9SPHN</name>
<dbReference type="RefSeq" id="WP_093666129.1">
    <property type="nucleotide sequence ID" value="NZ_FOCF01000006.1"/>
</dbReference>
<organism evidence="4 5">
    <name type="scientific">Sphingomonas gellani</name>
    <dbReference type="NCBI Taxonomy" id="1166340"/>
    <lineage>
        <taxon>Bacteria</taxon>
        <taxon>Pseudomonadati</taxon>
        <taxon>Pseudomonadota</taxon>
        <taxon>Alphaproteobacteria</taxon>
        <taxon>Sphingomonadales</taxon>
        <taxon>Sphingomonadaceae</taxon>
        <taxon>Sphingomonas</taxon>
    </lineage>
</organism>
<evidence type="ECO:0000313" key="5">
    <source>
        <dbReference type="Proteomes" id="UP000199206"/>
    </source>
</evidence>
<evidence type="ECO:0000259" key="3">
    <source>
        <dbReference type="Pfam" id="PF02525"/>
    </source>
</evidence>
<dbReference type="STRING" id="1166340.SAMN05192583_2619"/>
<dbReference type="InterPro" id="IPR051545">
    <property type="entry name" value="NAD(P)H_dehydrogenase_qn"/>
</dbReference>
<dbReference type="SUPFAM" id="SSF52218">
    <property type="entry name" value="Flavoproteins"/>
    <property type="match status" value="1"/>
</dbReference>
<dbReference type="GO" id="GO:0003955">
    <property type="term" value="F:NAD(P)H dehydrogenase (quinone) activity"/>
    <property type="evidence" value="ECO:0007669"/>
    <property type="project" value="TreeGrafter"/>
</dbReference>
<evidence type="ECO:0000256" key="2">
    <source>
        <dbReference type="ARBA" id="ARBA00023002"/>
    </source>
</evidence>
<dbReference type="AlphaFoldDB" id="A0A1H8FYL1"/>
<dbReference type="GO" id="GO:0005829">
    <property type="term" value="C:cytosol"/>
    <property type="evidence" value="ECO:0007669"/>
    <property type="project" value="TreeGrafter"/>
</dbReference>
<dbReference type="OrthoDB" id="9798454at2"/>
<keyword evidence="5" id="KW-1185">Reference proteome</keyword>
<reference evidence="5" key="1">
    <citation type="submission" date="2016-10" db="EMBL/GenBank/DDBJ databases">
        <authorList>
            <person name="Varghese N."/>
            <person name="Submissions S."/>
        </authorList>
    </citation>
    <scope>NUCLEOTIDE SEQUENCE [LARGE SCALE GENOMIC DNA]</scope>
    <source>
        <strain evidence="5">S6-262</strain>
    </source>
</reference>
<protein>
    <submittedName>
        <fullName evidence="4">NAD(P)H dehydrogenase (Quinone)</fullName>
    </submittedName>
</protein>
<gene>
    <name evidence="4" type="ORF">SAMN05192583_2619</name>
</gene>
<dbReference type="Gene3D" id="3.40.50.360">
    <property type="match status" value="1"/>
</dbReference>
<dbReference type="Proteomes" id="UP000199206">
    <property type="component" value="Unassembled WGS sequence"/>
</dbReference>
<dbReference type="Pfam" id="PF02525">
    <property type="entry name" value="Flavodoxin_2"/>
    <property type="match status" value="1"/>
</dbReference>
<keyword evidence="2" id="KW-0560">Oxidoreductase</keyword>
<evidence type="ECO:0000256" key="1">
    <source>
        <dbReference type="ARBA" id="ARBA00006252"/>
    </source>
</evidence>
<dbReference type="EMBL" id="FOCF01000006">
    <property type="protein sequence ID" value="SEN36620.1"/>
    <property type="molecule type" value="Genomic_DNA"/>
</dbReference>
<dbReference type="InterPro" id="IPR029039">
    <property type="entry name" value="Flavoprotein-like_sf"/>
</dbReference>
<feature type="domain" description="Flavodoxin-like fold" evidence="3">
    <location>
        <begin position="21"/>
        <end position="183"/>
    </location>
</feature>
<proteinExistence type="inferred from homology"/>
<comment type="similarity">
    <text evidence="1">Belongs to the NAD(P)H dehydrogenase (quinone) family.</text>
</comment>
<accession>A0A1H8FYL1</accession>
<sequence length="232" mass="24344">MSDATQARKARGRGGSARVIRHLVVLGHPAADSFNHAVAHSYAQAVEACGQQAIVRDLYALGSDPVLQAHERAGAADFRLSADVEEELALLANADAVVLVYPVWSGMPPAIVTGYVDRVMGAGIGDRAILAGEAPGAVAGKQLVLLTTSAATRPWLAERGQWHGLAEGFASYLESIFAFAGTRHRHLDAIVSPLAPDYAAQCLGRVADQARETCGTLLHLAHRAALGRSDPA</sequence>
<dbReference type="InterPro" id="IPR003680">
    <property type="entry name" value="Flavodoxin_fold"/>
</dbReference>